<proteinExistence type="predicted"/>
<protein>
    <submittedName>
        <fullName evidence="1">Uncharacterized protein</fullName>
    </submittedName>
</protein>
<dbReference type="EMBL" id="DRMJ01000037">
    <property type="protein sequence ID" value="HHL42124.1"/>
    <property type="molecule type" value="Genomic_DNA"/>
</dbReference>
<organism evidence="1">
    <name type="scientific">Hellea balneolensis</name>
    <dbReference type="NCBI Taxonomy" id="287478"/>
    <lineage>
        <taxon>Bacteria</taxon>
        <taxon>Pseudomonadati</taxon>
        <taxon>Pseudomonadota</taxon>
        <taxon>Alphaproteobacteria</taxon>
        <taxon>Maricaulales</taxon>
        <taxon>Robiginitomaculaceae</taxon>
        <taxon>Hellea</taxon>
    </lineage>
</organism>
<sequence length="238" mass="26093">MNTFESQTTYYPPVGKTKRVWQICDELTQIAGQMAKRGDVIESYVAEGGNPNTASTQYSSWKKQYLSGGQSSLPANKGAASYYNPAIGKTKRVWQIADELTRKTGRMASRRDVMEVYMNEGGNPGTSSVQYSLWKKDYLSGGPAIKNSGMPGDAGPVRLHIEPNGNIIIPAKLRAAMALPSSGTVTARVVAGELRVKAQTMVLEKIRNLIKERDKGKGSVVDELIHDRRREAEKENGV</sequence>
<evidence type="ECO:0000313" key="1">
    <source>
        <dbReference type="EMBL" id="HHL42124.1"/>
    </source>
</evidence>
<dbReference type="AlphaFoldDB" id="A0A7C5QZJ5"/>
<accession>A0A7C5QZJ5</accession>
<reference evidence="1" key="1">
    <citation type="journal article" date="2020" name="mSystems">
        <title>Genome- and Community-Level Interaction Insights into Carbon Utilization and Element Cycling Functions of Hydrothermarchaeota in Hydrothermal Sediment.</title>
        <authorList>
            <person name="Zhou Z."/>
            <person name="Liu Y."/>
            <person name="Xu W."/>
            <person name="Pan J."/>
            <person name="Luo Z.H."/>
            <person name="Li M."/>
        </authorList>
    </citation>
    <scope>NUCLEOTIDE SEQUENCE [LARGE SCALE GENOMIC DNA]</scope>
    <source>
        <strain evidence="1">HyVt-485</strain>
    </source>
</reference>
<name>A0A7C5QZJ5_9PROT</name>
<dbReference type="Proteomes" id="UP000885830">
    <property type="component" value="Unassembled WGS sequence"/>
</dbReference>
<comment type="caution">
    <text evidence="1">The sequence shown here is derived from an EMBL/GenBank/DDBJ whole genome shotgun (WGS) entry which is preliminary data.</text>
</comment>
<gene>
    <name evidence="1" type="ORF">ENJ42_00770</name>
</gene>